<proteinExistence type="predicted"/>
<dbReference type="EMBL" id="ML996104">
    <property type="protein sequence ID" value="KAF2739389.1"/>
    <property type="molecule type" value="Genomic_DNA"/>
</dbReference>
<protein>
    <submittedName>
        <fullName evidence="2">Uncharacterized protein</fullName>
    </submittedName>
</protein>
<organism evidence="2 3">
    <name type="scientific">Polyplosphaeria fusca</name>
    <dbReference type="NCBI Taxonomy" id="682080"/>
    <lineage>
        <taxon>Eukaryota</taxon>
        <taxon>Fungi</taxon>
        <taxon>Dikarya</taxon>
        <taxon>Ascomycota</taxon>
        <taxon>Pezizomycotina</taxon>
        <taxon>Dothideomycetes</taxon>
        <taxon>Pleosporomycetidae</taxon>
        <taxon>Pleosporales</taxon>
        <taxon>Tetraplosphaeriaceae</taxon>
        <taxon>Polyplosphaeria</taxon>
    </lineage>
</organism>
<evidence type="ECO:0000313" key="2">
    <source>
        <dbReference type="EMBL" id="KAF2739389.1"/>
    </source>
</evidence>
<sequence length="240" mass="26643">MTAHDFSAPNPHTPHPLAAADADGEFGTVARPLRPLRPSSSRTIQNSQNAPPTTPPKSLLGDCTCMSDSTPRRYPRKSNRRRRTNSPCFSQFRHIPNRPRRIRPRRSSSKKWPSLPHSCTHLSHAAGTWHGEHVSRHAMRLEPLLFSPVSQSTLYKRSRHLSTYHLHLVSMGLAASLQDKSSLPVTFCTPSTTALFEIASSSHTCVEPSTHFLPQFSPISSCGTACMKSLSQRLSVLLHT</sequence>
<keyword evidence="3" id="KW-1185">Reference proteome</keyword>
<comment type="caution">
    <text evidence="2">The sequence shown here is derived from an EMBL/GenBank/DDBJ whole genome shotgun (WGS) entry which is preliminary data.</text>
</comment>
<feature type="compositionally biased region" description="Low complexity" evidence="1">
    <location>
        <begin position="31"/>
        <end position="42"/>
    </location>
</feature>
<dbReference type="AlphaFoldDB" id="A0A9P4R5T4"/>
<feature type="region of interest" description="Disordered" evidence="1">
    <location>
        <begin position="1"/>
        <end position="20"/>
    </location>
</feature>
<name>A0A9P4R5T4_9PLEO</name>
<feature type="region of interest" description="Disordered" evidence="1">
    <location>
        <begin position="30"/>
        <end position="116"/>
    </location>
</feature>
<accession>A0A9P4R5T4</accession>
<dbReference type="Proteomes" id="UP000799444">
    <property type="component" value="Unassembled WGS sequence"/>
</dbReference>
<evidence type="ECO:0000313" key="3">
    <source>
        <dbReference type="Proteomes" id="UP000799444"/>
    </source>
</evidence>
<feature type="compositionally biased region" description="Basic residues" evidence="1">
    <location>
        <begin position="73"/>
        <end position="84"/>
    </location>
</feature>
<reference evidence="2" key="1">
    <citation type="journal article" date="2020" name="Stud. Mycol.">
        <title>101 Dothideomycetes genomes: a test case for predicting lifestyles and emergence of pathogens.</title>
        <authorList>
            <person name="Haridas S."/>
            <person name="Albert R."/>
            <person name="Binder M."/>
            <person name="Bloem J."/>
            <person name="Labutti K."/>
            <person name="Salamov A."/>
            <person name="Andreopoulos B."/>
            <person name="Baker S."/>
            <person name="Barry K."/>
            <person name="Bills G."/>
            <person name="Bluhm B."/>
            <person name="Cannon C."/>
            <person name="Castanera R."/>
            <person name="Culley D."/>
            <person name="Daum C."/>
            <person name="Ezra D."/>
            <person name="Gonzalez J."/>
            <person name="Henrissat B."/>
            <person name="Kuo A."/>
            <person name="Liang C."/>
            <person name="Lipzen A."/>
            <person name="Lutzoni F."/>
            <person name="Magnuson J."/>
            <person name="Mondo S."/>
            <person name="Nolan M."/>
            <person name="Ohm R."/>
            <person name="Pangilinan J."/>
            <person name="Park H.-J."/>
            <person name="Ramirez L."/>
            <person name="Alfaro M."/>
            <person name="Sun H."/>
            <person name="Tritt A."/>
            <person name="Yoshinaga Y."/>
            <person name="Zwiers L.-H."/>
            <person name="Turgeon B."/>
            <person name="Goodwin S."/>
            <person name="Spatafora J."/>
            <person name="Crous P."/>
            <person name="Grigoriev I."/>
        </authorList>
    </citation>
    <scope>NUCLEOTIDE SEQUENCE</scope>
    <source>
        <strain evidence="2">CBS 125425</strain>
    </source>
</reference>
<evidence type="ECO:0000256" key="1">
    <source>
        <dbReference type="SAM" id="MobiDB-lite"/>
    </source>
</evidence>
<feature type="compositionally biased region" description="Basic residues" evidence="1">
    <location>
        <begin position="95"/>
        <end position="109"/>
    </location>
</feature>
<gene>
    <name evidence="2" type="ORF">EJ04DRAFT_310440</name>
</gene>